<dbReference type="PROSITE" id="PS50109">
    <property type="entry name" value="HIS_KIN"/>
    <property type="match status" value="1"/>
</dbReference>
<reference evidence="8" key="1">
    <citation type="journal article" date="2014" name="Int. J. Syst. Evol. Microbiol.">
        <title>Complete genome sequence of Corynebacterium casei LMG S-19264T (=DSM 44701T), isolated from a smear-ripened cheese.</title>
        <authorList>
            <consortium name="US DOE Joint Genome Institute (JGI-PGF)"/>
            <person name="Walter F."/>
            <person name="Albersmeier A."/>
            <person name="Kalinowski J."/>
            <person name="Ruckert C."/>
        </authorList>
    </citation>
    <scope>NUCLEOTIDE SEQUENCE</scope>
    <source>
        <strain evidence="8">NBRC 108769</strain>
    </source>
</reference>
<comment type="caution">
    <text evidence="8">The sequence shown here is derived from an EMBL/GenBank/DDBJ whole genome shotgun (WGS) entry which is preliminary data.</text>
</comment>
<dbReference type="SMART" id="SM00387">
    <property type="entry name" value="HATPase_c"/>
    <property type="match status" value="1"/>
</dbReference>
<evidence type="ECO:0000259" key="7">
    <source>
        <dbReference type="PROSITE" id="PS50109"/>
    </source>
</evidence>
<name>A0AA37WER9_9BACT</name>
<evidence type="ECO:0000256" key="4">
    <source>
        <dbReference type="ARBA" id="ARBA00022679"/>
    </source>
</evidence>
<dbReference type="InterPro" id="IPR050351">
    <property type="entry name" value="BphY/WalK/GraS-like"/>
</dbReference>
<keyword evidence="9" id="KW-1185">Reference proteome</keyword>
<dbReference type="InterPro" id="IPR036890">
    <property type="entry name" value="HATPase_C_sf"/>
</dbReference>
<sequence length="355" mass="41118">MNSLLKRQIRKFLSDDQAASPELGPFLDAIERSYNNYDEQFSMLQRAMALSSEELFTANKQLRQESTSQKEVIDKLKHVIETLKFYELPESQISENIDLNGSKLVDFIDNQTKEIVEINKQREKLLVELAHQNQELSDYAHMVSHDLKSPLRSIDTLTAWLKEDYEDTIDESGKESLQLIRNNVEKMDSLINGILEFSTISQNSFEFYNVNINTLLEDILNIIEIPEHITITNRGSLPTIKGDKYRLQQLFQNLITNAIKYNDKEEGLVEIGYHDKEEYWEFFIKDNGKGIENAYFDKIFKTFVKLENNPESTGIGLSIVKKIVDVYSGKIWLESTFGIGTTFYFTLKKEPYGTT</sequence>
<evidence type="ECO:0000256" key="5">
    <source>
        <dbReference type="ARBA" id="ARBA00022777"/>
    </source>
</evidence>
<dbReference type="Gene3D" id="1.10.287.130">
    <property type="match status" value="1"/>
</dbReference>
<evidence type="ECO:0000313" key="8">
    <source>
        <dbReference type="EMBL" id="GLR19091.1"/>
    </source>
</evidence>
<evidence type="ECO:0000256" key="2">
    <source>
        <dbReference type="ARBA" id="ARBA00012438"/>
    </source>
</evidence>
<dbReference type="CDD" id="cd00082">
    <property type="entry name" value="HisKA"/>
    <property type="match status" value="1"/>
</dbReference>
<dbReference type="Pfam" id="PF00512">
    <property type="entry name" value="HisKA"/>
    <property type="match status" value="1"/>
</dbReference>
<feature type="domain" description="Histidine kinase" evidence="7">
    <location>
        <begin position="142"/>
        <end position="351"/>
    </location>
</feature>
<dbReference type="PANTHER" id="PTHR42878:SF15">
    <property type="entry name" value="BACTERIOPHYTOCHROME"/>
    <property type="match status" value="1"/>
</dbReference>
<evidence type="ECO:0000256" key="6">
    <source>
        <dbReference type="SAM" id="Coils"/>
    </source>
</evidence>
<gene>
    <name evidence="8" type="ORF">GCM10007940_37070</name>
</gene>
<evidence type="ECO:0000313" key="9">
    <source>
        <dbReference type="Proteomes" id="UP001156666"/>
    </source>
</evidence>
<dbReference type="InterPro" id="IPR004358">
    <property type="entry name" value="Sig_transdc_His_kin-like_C"/>
</dbReference>
<dbReference type="InterPro" id="IPR005467">
    <property type="entry name" value="His_kinase_dom"/>
</dbReference>
<keyword evidence="6" id="KW-0175">Coiled coil</keyword>
<comment type="catalytic activity">
    <reaction evidence="1">
        <text>ATP + protein L-histidine = ADP + protein N-phospho-L-histidine.</text>
        <dbReference type="EC" id="2.7.13.3"/>
    </reaction>
</comment>
<evidence type="ECO:0000256" key="3">
    <source>
        <dbReference type="ARBA" id="ARBA00022553"/>
    </source>
</evidence>
<dbReference type="SUPFAM" id="SSF47384">
    <property type="entry name" value="Homodimeric domain of signal transducing histidine kinase"/>
    <property type="match status" value="1"/>
</dbReference>
<dbReference type="PANTHER" id="PTHR42878">
    <property type="entry name" value="TWO-COMPONENT HISTIDINE KINASE"/>
    <property type="match status" value="1"/>
</dbReference>
<dbReference type="Proteomes" id="UP001156666">
    <property type="component" value="Unassembled WGS sequence"/>
</dbReference>
<dbReference type="PRINTS" id="PR00344">
    <property type="entry name" value="BCTRLSENSOR"/>
</dbReference>
<feature type="coiled-coil region" evidence="6">
    <location>
        <begin position="108"/>
        <end position="135"/>
    </location>
</feature>
<reference evidence="8" key="2">
    <citation type="submission" date="2023-01" db="EMBL/GenBank/DDBJ databases">
        <title>Draft genome sequence of Portibacter lacus strain NBRC 108769.</title>
        <authorList>
            <person name="Sun Q."/>
            <person name="Mori K."/>
        </authorList>
    </citation>
    <scope>NUCLEOTIDE SEQUENCE</scope>
    <source>
        <strain evidence="8">NBRC 108769</strain>
    </source>
</reference>
<keyword evidence="4" id="KW-0808">Transferase</keyword>
<dbReference type="GO" id="GO:0030295">
    <property type="term" value="F:protein kinase activator activity"/>
    <property type="evidence" value="ECO:0007669"/>
    <property type="project" value="TreeGrafter"/>
</dbReference>
<dbReference type="Gene3D" id="3.30.565.10">
    <property type="entry name" value="Histidine kinase-like ATPase, C-terminal domain"/>
    <property type="match status" value="1"/>
</dbReference>
<dbReference type="Pfam" id="PF02518">
    <property type="entry name" value="HATPase_c"/>
    <property type="match status" value="1"/>
</dbReference>
<evidence type="ECO:0000256" key="1">
    <source>
        <dbReference type="ARBA" id="ARBA00000085"/>
    </source>
</evidence>
<dbReference type="InterPro" id="IPR036097">
    <property type="entry name" value="HisK_dim/P_sf"/>
</dbReference>
<dbReference type="EC" id="2.7.13.3" evidence="2"/>
<accession>A0AA37WER9</accession>
<dbReference type="EMBL" id="BSOH01000027">
    <property type="protein sequence ID" value="GLR19091.1"/>
    <property type="molecule type" value="Genomic_DNA"/>
</dbReference>
<dbReference type="RefSeq" id="WP_235292263.1">
    <property type="nucleotide sequence ID" value="NZ_BSOH01000027.1"/>
</dbReference>
<dbReference type="SMART" id="SM00388">
    <property type="entry name" value="HisKA"/>
    <property type="match status" value="1"/>
</dbReference>
<keyword evidence="5 8" id="KW-0418">Kinase</keyword>
<dbReference type="GO" id="GO:0000156">
    <property type="term" value="F:phosphorelay response regulator activity"/>
    <property type="evidence" value="ECO:0007669"/>
    <property type="project" value="TreeGrafter"/>
</dbReference>
<keyword evidence="3" id="KW-0597">Phosphoprotein</keyword>
<organism evidence="8 9">
    <name type="scientific">Portibacter lacus</name>
    <dbReference type="NCBI Taxonomy" id="1099794"/>
    <lineage>
        <taxon>Bacteria</taxon>
        <taxon>Pseudomonadati</taxon>
        <taxon>Bacteroidota</taxon>
        <taxon>Saprospiria</taxon>
        <taxon>Saprospirales</taxon>
        <taxon>Haliscomenobacteraceae</taxon>
        <taxon>Portibacter</taxon>
    </lineage>
</organism>
<protein>
    <recommendedName>
        <fullName evidence="2">histidine kinase</fullName>
        <ecNumber evidence="2">2.7.13.3</ecNumber>
    </recommendedName>
</protein>
<dbReference type="InterPro" id="IPR003594">
    <property type="entry name" value="HATPase_dom"/>
</dbReference>
<dbReference type="InterPro" id="IPR003661">
    <property type="entry name" value="HisK_dim/P_dom"/>
</dbReference>
<proteinExistence type="predicted"/>
<dbReference type="GO" id="GO:0007234">
    <property type="term" value="P:osmosensory signaling via phosphorelay pathway"/>
    <property type="evidence" value="ECO:0007669"/>
    <property type="project" value="TreeGrafter"/>
</dbReference>
<dbReference type="SUPFAM" id="SSF55874">
    <property type="entry name" value="ATPase domain of HSP90 chaperone/DNA topoisomerase II/histidine kinase"/>
    <property type="match status" value="1"/>
</dbReference>
<dbReference type="FunFam" id="3.30.565.10:FF:000006">
    <property type="entry name" value="Sensor histidine kinase WalK"/>
    <property type="match status" value="1"/>
</dbReference>
<dbReference type="AlphaFoldDB" id="A0AA37WER9"/>
<dbReference type="GO" id="GO:0000155">
    <property type="term" value="F:phosphorelay sensor kinase activity"/>
    <property type="evidence" value="ECO:0007669"/>
    <property type="project" value="InterPro"/>
</dbReference>